<organism evidence="1 2">
    <name type="scientific">Fusarium torreyae</name>
    <dbReference type="NCBI Taxonomy" id="1237075"/>
    <lineage>
        <taxon>Eukaryota</taxon>
        <taxon>Fungi</taxon>
        <taxon>Dikarya</taxon>
        <taxon>Ascomycota</taxon>
        <taxon>Pezizomycotina</taxon>
        <taxon>Sordariomycetes</taxon>
        <taxon>Hypocreomycetidae</taxon>
        <taxon>Hypocreales</taxon>
        <taxon>Nectriaceae</taxon>
        <taxon>Fusarium</taxon>
    </lineage>
</organism>
<evidence type="ECO:0000313" key="2">
    <source>
        <dbReference type="Proteomes" id="UP001152049"/>
    </source>
</evidence>
<keyword evidence="2" id="KW-1185">Reference proteome</keyword>
<name>A0A9W8SHS8_9HYPO</name>
<reference evidence="1" key="1">
    <citation type="submission" date="2022-09" db="EMBL/GenBank/DDBJ databases">
        <title>Fusarium specimens isolated from Avocado Roots.</title>
        <authorList>
            <person name="Stajich J."/>
            <person name="Roper C."/>
            <person name="Heimlech-Rivalta G."/>
        </authorList>
    </citation>
    <scope>NUCLEOTIDE SEQUENCE</scope>
    <source>
        <strain evidence="1">CF00136</strain>
    </source>
</reference>
<dbReference type="OrthoDB" id="5022624at2759"/>
<sequence length="108" mass="11419">MPTSSTKATQGSAKSNGSLYTINVQSTTEVQRFAMFSFLNEPHAPVSSRLQNPSYAPGSYSVSFPEPVGQLRPHHGSLAGIGSQFTGTLSDPSASVSKWANANSLRLC</sequence>
<dbReference type="AlphaFoldDB" id="A0A9W8SHS8"/>
<gene>
    <name evidence="1" type="ORF">NW762_000393</name>
</gene>
<dbReference type="Proteomes" id="UP001152049">
    <property type="component" value="Unassembled WGS sequence"/>
</dbReference>
<comment type="caution">
    <text evidence="1">The sequence shown here is derived from an EMBL/GenBank/DDBJ whole genome shotgun (WGS) entry which is preliminary data.</text>
</comment>
<dbReference type="EMBL" id="JAOQAZ010000001">
    <property type="protein sequence ID" value="KAJ4271688.1"/>
    <property type="molecule type" value="Genomic_DNA"/>
</dbReference>
<evidence type="ECO:0000313" key="1">
    <source>
        <dbReference type="EMBL" id="KAJ4271688.1"/>
    </source>
</evidence>
<proteinExistence type="predicted"/>
<protein>
    <submittedName>
        <fullName evidence="1">Uncharacterized protein</fullName>
    </submittedName>
</protein>
<accession>A0A9W8SHS8</accession>